<gene>
    <name evidence="2" type="ordered locus">Cyan7822_4766</name>
</gene>
<dbReference type="PANTHER" id="PTHR33303">
    <property type="entry name" value="CYTOPLASMIC PROTEIN-RELATED"/>
    <property type="match status" value="1"/>
</dbReference>
<dbReference type="STRING" id="497965.Cyan7822_4766"/>
<evidence type="ECO:0000313" key="2">
    <source>
        <dbReference type="EMBL" id="ADN16669.1"/>
    </source>
</evidence>
<proteinExistence type="predicted"/>
<feature type="domain" description="CoA-binding" evidence="1">
    <location>
        <begin position="11"/>
        <end position="104"/>
    </location>
</feature>
<dbReference type="KEGG" id="cyj:Cyan7822_4766"/>
<dbReference type="OrthoDB" id="9804695at2"/>
<accession>E0UFH5</accession>
<dbReference type="AlphaFoldDB" id="E0UFH5"/>
<name>E0UFH5_GLOV7</name>
<protein>
    <submittedName>
        <fullName evidence="2">CoA-binding domain protein</fullName>
    </submittedName>
</protein>
<dbReference type="HOGENOM" id="CLU_112567_0_0_3"/>
<dbReference type="PANTHER" id="PTHR33303:SF2">
    <property type="entry name" value="COA-BINDING DOMAIN-CONTAINING PROTEIN"/>
    <property type="match status" value="1"/>
</dbReference>
<keyword evidence="3" id="KW-1185">Reference proteome</keyword>
<dbReference type="eggNOG" id="COG1832">
    <property type="taxonomic scope" value="Bacteria"/>
</dbReference>
<dbReference type="Gene3D" id="3.40.50.720">
    <property type="entry name" value="NAD(P)-binding Rossmann-like Domain"/>
    <property type="match status" value="1"/>
</dbReference>
<evidence type="ECO:0000313" key="3">
    <source>
        <dbReference type="Proteomes" id="UP000008206"/>
    </source>
</evidence>
<evidence type="ECO:0000259" key="1">
    <source>
        <dbReference type="SMART" id="SM00881"/>
    </source>
</evidence>
<dbReference type="EMBL" id="CP002198">
    <property type="protein sequence ID" value="ADN16669.1"/>
    <property type="molecule type" value="Genomic_DNA"/>
</dbReference>
<dbReference type="SUPFAM" id="SSF51735">
    <property type="entry name" value="NAD(P)-binding Rossmann-fold domains"/>
    <property type="match status" value="1"/>
</dbReference>
<sequence>MISSNESIKSILKLAKTIALVGYSDQPTRPSYQIGQFLREKGYVVYPVNPTISEIDGQRCYSSLSEIPKAIDLVNVFRRGEYLPEIVEECIKLKIKIIWLQLGIFNEQAQQKAIDAGIQVIVNRCIRTELMRS</sequence>
<dbReference type="InterPro" id="IPR036291">
    <property type="entry name" value="NAD(P)-bd_dom_sf"/>
</dbReference>
<dbReference type="Proteomes" id="UP000008206">
    <property type="component" value="Chromosome"/>
</dbReference>
<dbReference type="Pfam" id="PF13380">
    <property type="entry name" value="CoA_binding_2"/>
    <property type="match status" value="1"/>
</dbReference>
<reference evidence="3" key="1">
    <citation type="journal article" date="2011" name="MBio">
        <title>Novel metabolic attributes of the genus Cyanothece, comprising a group of unicellular nitrogen-fixing Cyanobacteria.</title>
        <authorList>
            <person name="Bandyopadhyay A."/>
            <person name="Elvitigala T."/>
            <person name="Welsh E."/>
            <person name="Stockel J."/>
            <person name="Liberton M."/>
            <person name="Min H."/>
            <person name="Sherman L.A."/>
            <person name="Pakrasi H.B."/>
        </authorList>
    </citation>
    <scope>NUCLEOTIDE SEQUENCE [LARGE SCALE GENOMIC DNA]</scope>
    <source>
        <strain evidence="3">PCC 7822</strain>
    </source>
</reference>
<organism evidence="2 3">
    <name type="scientific">Gloeothece verrucosa (strain PCC 7822)</name>
    <name type="common">Cyanothece sp. (strain PCC 7822)</name>
    <dbReference type="NCBI Taxonomy" id="497965"/>
    <lineage>
        <taxon>Bacteria</taxon>
        <taxon>Bacillati</taxon>
        <taxon>Cyanobacteriota</taxon>
        <taxon>Cyanophyceae</taxon>
        <taxon>Oscillatoriophycideae</taxon>
        <taxon>Chroococcales</taxon>
        <taxon>Aphanothecaceae</taxon>
        <taxon>Gloeothece</taxon>
        <taxon>Gloeothece verrucosa</taxon>
    </lineage>
</organism>
<dbReference type="InterPro" id="IPR003781">
    <property type="entry name" value="CoA-bd"/>
</dbReference>
<dbReference type="SMART" id="SM00881">
    <property type="entry name" value="CoA_binding"/>
    <property type="match status" value="1"/>
</dbReference>